<dbReference type="Pfam" id="PF10300">
    <property type="entry name" value="Iml2-TPR_39"/>
    <property type="match status" value="1"/>
</dbReference>
<evidence type="ECO:0000256" key="1">
    <source>
        <dbReference type="SAM" id="MobiDB-lite"/>
    </source>
</evidence>
<feature type="region of interest" description="Disordered" evidence="1">
    <location>
        <begin position="222"/>
        <end position="333"/>
    </location>
</feature>
<evidence type="ECO:0000313" key="2">
    <source>
        <dbReference type="EMBL" id="PWN26861.1"/>
    </source>
</evidence>
<feature type="compositionally biased region" description="Low complexity" evidence="1">
    <location>
        <begin position="131"/>
        <end position="142"/>
    </location>
</feature>
<feature type="compositionally biased region" description="Low complexity" evidence="1">
    <location>
        <begin position="58"/>
        <end position="71"/>
    </location>
</feature>
<proteinExistence type="predicted"/>
<evidence type="ECO:0008006" key="4">
    <source>
        <dbReference type="Google" id="ProtNLM"/>
    </source>
</evidence>
<dbReference type="SUPFAM" id="SSF48452">
    <property type="entry name" value="TPR-like"/>
    <property type="match status" value="1"/>
</dbReference>
<dbReference type="Proteomes" id="UP000245884">
    <property type="component" value="Unassembled WGS sequence"/>
</dbReference>
<feature type="compositionally biased region" description="Basic and acidic residues" evidence="1">
    <location>
        <begin position="168"/>
        <end position="177"/>
    </location>
</feature>
<dbReference type="AlphaFoldDB" id="A0A316URB9"/>
<dbReference type="InterPro" id="IPR019412">
    <property type="entry name" value="IML2/TPR_39"/>
</dbReference>
<reference evidence="2 3" key="1">
    <citation type="journal article" date="2018" name="Mol. Biol. Evol.">
        <title>Broad Genomic Sampling Reveals a Smut Pathogenic Ancestry of the Fungal Clade Ustilaginomycotina.</title>
        <authorList>
            <person name="Kijpornyongpan T."/>
            <person name="Mondo S.J."/>
            <person name="Barry K."/>
            <person name="Sandor L."/>
            <person name="Lee J."/>
            <person name="Lipzen A."/>
            <person name="Pangilinan J."/>
            <person name="LaButti K."/>
            <person name="Hainaut M."/>
            <person name="Henrissat B."/>
            <person name="Grigoriev I.V."/>
            <person name="Spatafora J.W."/>
            <person name="Aime M.C."/>
        </authorList>
    </citation>
    <scope>NUCLEOTIDE SEQUENCE [LARGE SCALE GENOMIC DNA]</scope>
    <source>
        <strain evidence="2 3">MCA 5214</strain>
    </source>
</reference>
<dbReference type="GO" id="GO:0005829">
    <property type="term" value="C:cytosol"/>
    <property type="evidence" value="ECO:0007669"/>
    <property type="project" value="TreeGrafter"/>
</dbReference>
<feature type="compositionally biased region" description="Basic and acidic residues" evidence="1">
    <location>
        <begin position="319"/>
        <end position="333"/>
    </location>
</feature>
<feature type="compositionally biased region" description="Acidic residues" evidence="1">
    <location>
        <begin position="249"/>
        <end position="259"/>
    </location>
</feature>
<dbReference type="OrthoDB" id="43460at2759"/>
<evidence type="ECO:0000313" key="3">
    <source>
        <dbReference type="Proteomes" id="UP000245884"/>
    </source>
</evidence>
<name>A0A316URB9_9BASI</name>
<dbReference type="PANTHER" id="PTHR31859">
    <property type="entry name" value="TETRATRICOPEPTIDE REPEAT PROTEIN 39 FAMILY MEMBER"/>
    <property type="match status" value="1"/>
</dbReference>
<protein>
    <recommendedName>
        <fullName evidence="4">TPR-like protein</fullName>
    </recommendedName>
</protein>
<dbReference type="EMBL" id="KZ819670">
    <property type="protein sequence ID" value="PWN26861.1"/>
    <property type="molecule type" value="Genomic_DNA"/>
</dbReference>
<dbReference type="RefSeq" id="XP_025361473.1">
    <property type="nucleotide sequence ID" value="XM_025504473.1"/>
</dbReference>
<organism evidence="2 3">
    <name type="scientific">Jaminaea rosea</name>
    <dbReference type="NCBI Taxonomy" id="1569628"/>
    <lineage>
        <taxon>Eukaryota</taxon>
        <taxon>Fungi</taxon>
        <taxon>Dikarya</taxon>
        <taxon>Basidiomycota</taxon>
        <taxon>Ustilaginomycotina</taxon>
        <taxon>Exobasidiomycetes</taxon>
        <taxon>Microstromatales</taxon>
        <taxon>Microstromatales incertae sedis</taxon>
        <taxon>Jaminaea</taxon>
    </lineage>
</organism>
<dbReference type="InterPro" id="IPR011990">
    <property type="entry name" value="TPR-like_helical_dom_sf"/>
</dbReference>
<feature type="compositionally biased region" description="Basic and acidic residues" evidence="1">
    <location>
        <begin position="239"/>
        <end position="248"/>
    </location>
</feature>
<accession>A0A316URB9</accession>
<feature type="compositionally biased region" description="Polar residues" evidence="1">
    <location>
        <begin position="178"/>
        <end position="189"/>
    </location>
</feature>
<sequence length="949" mass="103273">MNRLRRRLSNLSTTSKQSDDGDRASIHSNLSSHREAISSFIRRSRSRSTSKEPEETASTGRRSSISGVGRRASLKIPGLRSRKGSNAQDDEEVPPVPKTRSISSSAAPEGYPASTSDSSRKGSVTKKTRGRTSSETSSSGGTKANGSAAPAVAATNTPGTPSRKGRRASADKSEKAETQQNGEAEQNGSQSYLGAATAAVAGAGAAVGGTAAAIVSKVTGTAAEEHGYQSESDDDDDVFHDADLTDIHEGDEDEEEDDEATGKKAKGRAQPQSAYHRAGPAAATSSRGPSKLKGTSGAKRRAGSDPPTGAAGAGGESPSDAKAKKEVPAEVREKSAKVSKLRFDDVTQTTERMNEDLDVARKVLDLFLNSRMIEAEEIIKQHADSRMYYALGFGLIATIKGFMTFEPQDLAIAISYCRDSMNIANLLRKQSNAVSNLGRFVRGTGHGPAAMAQMTPVQRHAELVYAESMLLKAVLGIVHSGDVFSFVAEALNMRTAYGIYRSLGKYVETADGKAGGFDKSIDEDFRSGTFLGNGLISLILGLLPSKVLKIMDVFGYTGDTKVGLDTLMRPGGWSQSPKQKKPKMDKEHEGIRRSICDMSLLLYHLVLSSFLPVTGVDVPFAERILDVHLARYPESVFFLFFSGRLYSTQALPEQAIVAFEKARKAQDEYRELQNLCHWDSSLCRMSLSQWPEAQECFSTLLDSSNWSPCVYAYGKAANTLQHDPTNKEAAATMAKVPSMMQRIAGKSIPLEKFVAKKAHQFNEQGHLLLPGIEFSYAFHCLSNAPRWSLTDEQLVAISDALTELNEIEDPSQYKGGVDAYWDDLALCHFLRGVTLRYIAHPEKHSKVKPAQPDIPVEEAEEQAILSLNAVIENGHKIHHCTQYLYFSRYELGRLYAVMGQTEKAVEYLELVLSGKQLEDKGNRSTKHKYPLQNMCLLRSNGALTTIKQA</sequence>
<dbReference type="GO" id="GO:0005741">
    <property type="term" value="C:mitochondrial outer membrane"/>
    <property type="evidence" value="ECO:0007669"/>
    <property type="project" value="TreeGrafter"/>
</dbReference>
<gene>
    <name evidence="2" type="ORF">BDZ90DRAFT_221394</name>
</gene>
<feature type="region of interest" description="Disordered" evidence="1">
    <location>
        <begin position="1"/>
        <end position="189"/>
    </location>
</feature>
<dbReference type="PANTHER" id="PTHR31859:SF1">
    <property type="entry name" value="TETRATRICOPEPTIDE REPEAT PROTEIN 39C"/>
    <property type="match status" value="1"/>
</dbReference>
<dbReference type="GO" id="GO:0005634">
    <property type="term" value="C:nucleus"/>
    <property type="evidence" value="ECO:0007669"/>
    <property type="project" value="TreeGrafter"/>
</dbReference>
<keyword evidence="3" id="KW-1185">Reference proteome</keyword>
<dbReference type="Gene3D" id="1.25.40.10">
    <property type="entry name" value="Tetratricopeptide repeat domain"/>
    <property type="match status" value="1"/>
</dbReference>
<dbReference type="GeneID" id="37026296"/>